<dbReference type="AlphaFoldDB" id="A0A6I6K3V4"/>
<reference evidence="1 2" key="1">
    <citation type="submission" date="2019-11" db="EMBL/GenBank/DDBJ databases">
        <authorList>
            <person name="Zheng R.K."/>
            <person name="Sun C.M."/>
        </authorList>
    </citation>
    <scope>NUCLEOTIDE SEQUENCE [LARGE SCALE GENOMIC DNA]</scope>
    <source>
        <strain evidence="1 2">WC007</strain>
    </source>
</reference>
<proteinExistence type="predicted"/>
<evidence type="ECO:0000313" key="2">
    <source>
        <dbReference type="Proteomes" id="UP000428260"/>
    </source>
</evidence>
<organism evidence="1 2">
    <name type="scientific">Maribellus comscasis</name>
    <dbReference type="NCBI Taxonomy" id="2681766"/>
    <lineage>
        <taxon>Bacteria</taxon>
        <taxon>Pseudomonadati</taxon>
        <taxon>Bacteroidota</taxon>
        <taxon>Bacteroidia</taxon>
        <taxon>Marinilabiliales</taxon>
        <taxon>Prolixibacteraceae</taxon>
        <taxon>Maribellus</taxon>
    </lineage>
</organism>
<dbReference type="Pfam" id="PF02635">
    <property type="entry name" value="DsrE"/>
    <property type="match status" value="1"/>
</dbReference>
<gene>
    <name evidence="1" type="ORF">GM418_17845</name>
</gene>
<dbReference type="KEGG" id="mcos:GM418_17845"/>
<dbReference type="InterPro" id="IPR003787">
    <property type="entry name" value="Sulphur_relay_DsrE/F-like"/>
</dbReference>
<dbReference type="Proteomes" id="UP000428260">
    <property type="component" value="Chromosome"/>
</dbReference>
<name>A0A6I6K3V4_9BACT</name>
<keyword evidence="2" id="KW-1185">Reference proteome</keyword>
<protein>
    <submittedName>
        <fullName evidence="1">DsrE family protein</fullName>
    </submittedName>
</protein>
<evidence type="ECO:0000313" key="1">
    <source>
        <dbReference type="EMBL" id="QGY48148.1"/>
    </source>
</evidence>
<accession>A0A6I6K3V4</accession>
<dbReference type="InterPro" id="IPR027396">
    <property type="entry name" value="DsrEFH-like"/>
</dbReference>
<sequence>MFILIGFSFAGLANEPFIESENQQEEIPASEKLVVLWASGDKEVAEKMVLMYTFNSKRFEWWKDITLVIWGPSQKVLVENPDIQDYVKKIMEQGTEVKACKGCSDMYGISEKLEELGVEVKYMGEITDYMKEGRHILSL</sequence>
<dbReference type="EMBL" id="CP046401">
    <property type="protein sequence ID" value="QGY48148.1"/>
    <property type="molecule type" value="Genomic_DNA"/>
</dbReference>
<dbReference type="SUPFAM" id="SSF75169">
    <property type="entry name" value="DsrEFH-like"/>
    <property type="match status" value="1"/>
</dbReference>
<dbReference type="Gene3D" id="3.40.1260.10">
    <property type="entry name" value="DsrEFH-like"/>
    <property type="match status" value="1"/>
</dbReference>